<organism evidence="1 2">
    <name type="scientific">Nicotiana sylvestris</name>
    <name type="common">Wood tobacco</name>
    <name type="synonym">South American tobacco</name>
    <dbReference type="NCBI Taxonomy" id="4096"/>
    <lineage>
        <taxon>Eukaryota</taxon>
        <taxon>Viridiplantae</taxon>
        <taxon>Streptophyta</taxon>
        <taxon>Embryophyta</taxon>
        <taxon>Tracheophyta</taxon>
        <taxon>Spermatophyta</taxon>
        <taxon>Magnoliopsida</taxon>
        <taxon>eudicotyledons</taxon>
        <taxon>Gunneridae</taxon>
        <taxon>Pentapetalae</taxon>
        <taxon>asterids</taxon>
        <taxon>lamiids</taxon>
        <taxon>Solanales</taxon>
        <taxon>Solanaceae</taxon>
        <taxon>Nicotianoideae</taxon>
        <taxon>Nicotianeae</taxon>
        <taxon>Nicotiana</taxon>
    </lineage>
</organism>
<sequence>SEGEISTTQSMEAETSVTLAPLFEPNTSSPAETAHVAASSEVVTVHVAVSESPVLDEVPFSSSVPIPFIPPLVSSASLPILFVPAPLSIYAPLPVSASLPASSPLTPIIFTSSTAPPSIAPPPSVQHVEEGSSSRSLAMRSVRLEVPANNSLLRKSASEGEISTTQSMEAETSVTLAPLFEPNTSSPAETAHVAASSEVVTVHVAVSE</sequence>
<protein>
    <submittedName>
        <fullName evidence="2">Mucin-7-like</fullName>
    </submittedName>
</protein>
<proteinExistence type="predicted"/>
<dbReference type="Proteomes" id="UP000189701">
    <property type="component" value="Unplaced"/>
</dbReference>
<evidence type="ECO:0000313" key="1">
    <source>
        <dbReference type="Proteomes" id="UP000189701"/>
    </source>
</evidence>
<gene>
    <name evidence="2" type="primary">LOC104213451</name>
</gene>
<feature type="non-terminal residue" evidence="2">
    <location>
        <position position="1"/>
    </location>
</feature>
<feature type="non-terminal residue" evidence="2">
    <location>
        <position position="208"/>
    </location>
</feature>
<reference evidence="2" key="2">
    <citation type="submission" date="2025-08" db="UniProtKB">
        <authorList>
            <consortium name="RefSeq"/>
        </authorList>
    </citation>
    <scope>IDENTIFICATION</scope>
    <source>
        <tissue evidence="2">Leaf</tissue>
    </source>
</reference>
<accession>A0A1U7V4D7</accession>
<dbReference type="RefSeq" id="XP_009761258.1">
    <property type="nucleotide sequence ID" value="XM_009762956.1"/>
</dbReference>
<reference evidence="1" key="1">
    <citation type="journal article" date="2013" name="Genome Biol.">
        <title>Reference genomes and transcriptomes of Nicotiana sylvestris and Nicotiana tomentosiformis.</title>
        <authorList>
            <person name="Sierro N."/>
            <person name="Battey J.N."/>
            <person name="Ouadi S."/>
            <person name="Bovet L."/>
            <person name="Goepfert S."/>
            <person name="Bakaher N."/>
            <person name="Peitsch M.C."/>
            <person name="Ivanov N.V."/>
        </authorList>
    </citation>
    <scope>NUCLEOTIDE SEQUENCE [LARGE SCALE GENOMIC DNA]</scope>
</reference>
<name>A0A1U7V4D7_NICSY</name>
<keyword evidence="1" id="KW-1185">Reference proteome</keyword>
<evidence type="ECO:0000313" key="2">
    <source>
        <dbReference type="RefSeq" id="XP_009761258.1"/>
    </source>
</evidence>
<dbReference type="AlphaFoldDB" id="A0A1U7V4D7"/>